<dbReference type="InterPro" id="IPR009057">
    <property type="entry name" value="Homeodomain-like_sf"/>
</dbReference>
<proteinExistence type="predicted"/>
<gene>
    <name evidence="1" type="primary">yraL_1</name>
    <name evidence="1" type="ORF">CFOLD11_42760</name>
</gene>
<dbReference type="InterPro" id="IPR052411">
    <property type="entry name" value="c-mor_Regulatory_Protein"/>
</dbReference>
<dbReference type="AlphaFoldDB" id="A0A9W6DCL4"/>
<dbReference type="PANTHER" id="PTHR37812:SF1">
    <property type="entry name" value="MU-LIKE PROPHAGE FLUMU PROTEIN C"/>
    <property type="match status" value="1"/>
</dbReference>
<evidence type="ECO:0000313" key="1">
    <source>
        <dbReference type="EMBL" id="GKU27449.1"/>
    </source>
</evidence>
<dbReference type="PANTHER" id="PTHR37812">
    <property type="entry name" value="MU-LIKE PROPHAGE FLUMU PROTEIN C"/>
    <property type="match status" value="1"/>
</dbReference>
<sequence length="87" mass="10210">MDYKNGIEILPQELIAEIQKYISGSLIYIPQVKDMRKEWGEVSGVKEEIRLRNCEIKEKFSKGLKIDQLADEYCLSIETIKKIVYKK</sequence>
<dbReference type="Gene3D" id="1.10.10.60">
    <property type="entry name" value="Homeodomain-like"/>
    <property type="match status" value="1"/>
</dbReference>
<accession>A0A9W6DCL4</accession>
<keyword evidence="2" id="KW-1185">Reference proteome</keyword>
<dbReference type="RefSeq" id="WP_261854313.1">
    <property type="nucleotide sequence ID" value="NZ_BQXY01000012.1"/>
</dbReference>
<dbReference type="InterPro" id="IPR049739">
    <property type="entry name" value="YraL-like"/>
</dbReference>
<evidence type="ECO:0000313" key="2">
    <source>
        <dbReference type="Proteomes" id="UP001057868"/>
    </source>
</evidence>
<name>A0A9W6DCL4_9CLOT</name>
<reference evidence="1" key="1">
    <citation type="journal article" date="2023" name="Int. J. Syst. Evol. Microbiol.">
        <title>&lt;i&gt;Clostridium folliculivorans&lt;/i&gt; sp. nov., isolated from soil samples of an organic paddy in Japan.</title>
        <authorList>
            <person name="Tazawa J."/>
            <person name="Kobayashi H."/>
            <person name="Tanizawa Y."/>
            <person name="Uchino A."/>
            <person name="Tanaka F."/>
            <person name="Urashima Y."/>
            <person name="Miura S."/>
            <person name="Sakamoto M."/>
            <person name="Ohkuma M."/>
            <person name="Tohno M."/>
        </authorList>
    </citation>
    <scope>NUCLEOTIDE SEQUENCE</scope>
    <source>
        <strain evidence="1">D1-1</strain>
    </source>
</reference>
<protein>
    <recommendedName>
        <fullName evidence="3">Mor transcription activator domain-containing protein</fullName>
    </recommendedName>
</protein>
<dbReference type="SUPFAM" id="SSF46689">
    <property type="entry name" value="Homeodomain-like"/>
    <property type="match status" value="1"/>
</dbReference>
<dbReference type="NCBIfam" id="NF040785">
    <property type="entry name" value="CD3324_fam"/>
    <property type="match status" value="1"/>
</dbReference>
<dbReference type="EMBL" id="BQXY01000012">
    <property type="protein sequence ID" value="GKU27449.1"/>
    <property type="molecule type" value="Genomic_DNA"/>
</dbReference>
<dbReference type="Proteomes" id="UP001057868">
    <property type="component" value="Unassembled WGS sequence"/>
</dbReference>
<organism evidence="1 2">
    <name type="scientific">Clostridium folliculivorans</name>
    <dbReference type="NCBI Taxonomy" id="2886038"/>
    <lineage>
        <taxon>Bacteria</taxon>
        <taxon>Bacillati</taxon>
        <taxon>Bacillota</taxon>
        <taxon>Clostridia</taxon>
        <taxon>Eubacteriales</taxon>
        <taxon>Clostridiaceae</taxon>
        <taxon>Clostridium</taxon>
    </lineage>
</organism>
<evidence type="ECO:0008006" key="3">
    <source>
        <dbReference type="Google" id="ProtNLM"/>
    </source>
</evidence>
<comment type="caution">
    <text evidence="1">The sequence shown here is derived from an EMBL/GenBank/DDBJ whole genome shotgun (WGS) entry which is preliminary data.</text>
</comment>